<evidence type="ECO:0000256" key="5">
    <source>
        <dbReference type="ARBA" id="ARBA00023002"/>
    </source>
</evidence>
<evidence type="ECO:0000313" key="8">
    <source>
        <dbReference type="EMBL" id="UMM29381.1"/>
    </source>
</evidence>
<reference evidence="8 10" key="1">
    <citation type="submission" date="2022-04" db="EMBL/GenBank/DDBJ databases">
        <title>Chromosome-level reference genomes for two strains of Caenorhabditis briggsae: an improved platform for comparative genomics.</title>
        <authorList>
            <person name="Stevens L."/>
            <person name="Andersen E."/>
        </authorList>
    </citation>
    <scope>NUCLEOTIDE SEQUENCE [LARGE SCALE GENOMIC DNA]</scope>
    <source>
        <strain evidence="8">VX34</strain>
        <tissue evidence="8">Whole-organism</tissue>
    </source>
</reference>
<dbReference type="PANTHER" id="PTHR46030:SF1">
    <property type="entry name" value="ALPHA-KETOGLUTARATE-DEPENDENT DIOXYGENASE ALKB HOMOLOG 6"/>
    <property type="match status" value="1"/>
</dbReference>
<keyword evidence="3" id="KW-0479">Metal-binding</keyword>
<keyword evidence="4" id="KW-0223">Dioxygenase</keyword>
<proteinExistence type="inferred from homology"/>
<keyword evidence="5" id="KW-0560">Oxidoreductase</keyword>
<dbReference type="SUPFAM" id="SSF51197">
    <property type="entry name" value="Clavaminate synthase-like"/>
    <property type="match status" value="1"/>
</dbReference>
<evidence type="ECO:0000256" key="3">
    <source>
        <dbReference type="ARBA" id="ARBA00022723"/>
    </source>
</evidence>
<dbReference type="InterPro" id="IPR037151">
    <property type="entry name" value="AlkB-like_sf"/>
</dbReference>
<sequence>MSCCMISLNLTSSRHLFLSFDKHMIFVLQVVKSEQERYVGSMLLEPRSLFIMTDDAYTTMLHGITEREDDLVEPGKVFNCTEELANKRLERDTRISITVRNVEKVSKLSVMDMLKK</sequence>
<dbReference type="Gene3D" id="2.60.120.590">
    <property type="entry name" value="Alpha-ketoglutarate-dependent dioxygenase AlkB-like"/>
    <property type="match status" value="1"/>
</dbReference>
<protein>
    <submittedName>
        <fullName evidence="8">Uncharacterized protein</fullName>
    </submittedName>
</protein>
<keyword evidence="6" id="KW-0408">Iron</keyword>
<evidence type="ECO:0000313" key="7">
    <source>
        <dbReference type="EMBL" id="ULT96196.1"/>
    </source>
</evidence>
<evidence type="ECO:0000256" key="4">
    <source>
        <dbReference type="ARBA" id="ARBA00022964"/>
    </source>
</evidence>
<dbReference type="GO" id="GO:0051213">
    <property type="term" value="F:dioxygenase activity"/>
    <property type="evidence" value="ECO:0007669"/>
    <property type="project" value="UniProtKB-KW"/>
</dbReference>
<organism evidence="8 10">
    <name type="scientific">Caenorhabditis briggsae</name>
    <dbReference type="NCBI Taxonomy" id="6238"/>
    <lineage>
        <taxon>Eukaryota</taxon>
        <taxon>Metazoa</taxon>
        <taxon>Ecdysozoa</taxon>
        <taxon>Nematoda</taxon>
        <taxon>Chromadorea</taxon>
        <taxon>Rhabditida</taxon>
        <taxon>Rhabditina</taxon>
        <taxon>Rhabditomorpha</taxon>
        <taxon>Rhabditoidea</taxon>
        <taxon>Rhabditidae</taxon>
        <taxon>Peloderinae</taxon>
        <taxon>Caenorhabditis</taxon>
    </lineage>
</organism>
<evidence type="ECO:0000256" key="1">
    <source>
        <dbReference type="ARBA" id="ARBA00001954"/>
    </source>
</evidence>
<comment type="cofactor">
    <cofactor evidence="1">
        <name>Fe(2+)</name>
        <dbReference type="ChEBI" id="CHEBI:29033"/>
    </cofactor>
</comment>
<dbReference type="PANTHER" id="PTHR46030">
    <property type="entry name" value="ALPHA-KETOGLUTARATE-DEPENDENT DIOXYGENASE ALKB HOMOLOG 6"/>
    <property type="match status" value="1"/>
</dbReference>
<reference evidence="7 9" key="2">
    <citation type="submission" date="2022-05" db="EMBL/GenBank/DDBJ databases">
        <title>Chromosome-level reference genomes for two strains of Caenorhabditis briggsae: an improved platform for comparative genomics.</title>
        <authorList>
            <person name="Stevens L."/>
            <person name="Andersen E.C."/>
        </authorList>
    </citation>
    <scope>NUCLEOTIDE SEQUENCE [LARGE SCALE GENOMIC DNA]</scope>
    <source>
        <strain evidence="7">QX1410_ONT</strain>
        <tissue evidence="7">Whole-organism</tissue>
    </source>
</reference>
<comment type="similarity">
    <text evidence="2">Belongs to the alkB family.</text>
</comment>
<dbReference type="EMBL" id="CP092623">
    <property type="protein sequence ID" value="UMM29381.1"/>
    <property type="molecule type" value="Genomic_DNA"/>
</dbReference>
<gene>
    <name evidence="7" type="ORF">L3Y34_004666</name>
    <name evidence="8" type="ORF">L5515_011768</name>
</gene>
<dbReference type="AlphaFoldDB" id="A0AAE9EV97"/>
<dbReference type="GO" id="GO:0046872">
    <property type="term" value="F:metal ion binding"/>
    <property type="evidence" value="ECO:0007669"/>
    <property type="project" value="UniProtKB-KW"/>
</dbReference>
<name>A0AAE9EV97_CAEBR</name>
<keyword evidence="10" id="KW-1185">Reference proteome</keyword>
<dbReference type="Proteomes" id="UP000827892">
    <property type="component" value="Chromosome IV"/>
</dbReference>
<evidence type="ECO:0000313" key="9">
    <source>
        <dbReference type="Proteomes" id="UP000827892"/>
    </source>
</evidence>
<dbReference type="EMBL" id="CP090894">
    <property type="protein sequence ID" value="ULT96196.1"/>
    <property type="molecule type" value="Genomic_DNA"/>
</dbReference>
<dbReference type="Proteomes" id="UP000829354">
    <property type="component" value="Chromosome IV"/>
</dbReference>
<evidence type="ECO:0000256" key="6">
    <source>
        <dbReference type="ARBA" id="ARBA00023004"/>
    </source>
</evidence>
<evidence type="ECO:0000313" key="10">
    <source>
        <dbReference type="Proteomes" id="UP000829354"/>
    </source>
</evidence>
<accession>A0AAE9EV97</accession>
<dbReference type="InterPro" id="IPR032862">
    <property type="entry name" value="ALKBH6"/>
</dbReference>
<evidence type="ECO:0000256" key="2">
    <source>
        <dbReference type="ARBA" id="ARBA00007879"/>
    </source>
</evidence>